<gene>
    <name evidence="1" type="ORF">N7U62_07985</name>
</gene>
<dbReference type="RefSeq" id="WP_264137408.1">
    <property type="nucleotide sequence ID" value="NZ_JAOYOD010000001.1"/>
</dbReference>
<dbReference type="EMBL" id="JAOYOD010000001">
    <property type="protein sequence ID" value="MCV9386597.1"/>
    <property type="molecule type" value="Genomic_DNA"/>
</dbReference>
<proteinExistence type="predicted"/>
<evidence type="ECO:0000313" key="1">
    <source>
        <dbReference type="EMBL" id="MCV9386597.1"/>
    </source>
</evidence>
<dbReference type="Proteomes" id="UP001300692">
    <property type="component" value="Unassembled WGS sequence"/>
</dbReference>
<keyword evidence="2" id="KW-1185">Reference proteome</keyword>
<protein>
    <submittedName>
        <fullName evidence="1">Uncharacterized protein</fullName>
    </submittedName>
</protein>
<comment type="caution">
    <text evidence="1">The sequence shown here is derived from an EMBL/GenBank/DDBJ whole genome shotgun (WGS) entry which is preliminary data.</text>
</comment>
<accession>A0ABT3CSK2</accession>
<evidence type="ECO:0000313" key="2">
    <source>
        <dbReference type="Proteomes" id="UP001300692"/>
    </source>
</evidence>
<name>A0ABT3CSK2_9BACT</name>
<sequence length="51" mass="6114">MTTNLSRLASQKDMANLEIIRDIIFDLPPEEFNKIHYHLYPLVLIERLMEQ</sequence>
<reference evidence="1 2" key="1">
    <citation type="submission" date="2022-10" db="EMBL/GenBank/DDBJ databases">
        <title>Comparative genomics and taxonomic characterization of three novel marine species of genus Reichenbachiella exhibiting antioxidant and polysaccharide degradation activities.</title>
        <authorList>
            <person name="Muhammad N."/>
            <person name="Lee Y.-J."/>
            <person name="Ko J."/>
            <person name="Kim S.-G."/>
        </authorList>
    </citation>
    <scope>NUCLEOTIDE SEQUENCE [LARGE SCALE GENOMIC DNA]</scope>
    <source>
        <strain evidence="1 2">ABR2-5</strain>
    </source>
</reference>
<organism evidence="1 2">
    <name type="scientific">Reichenbachiella ulvae</name>
    <dbReference type="NCBI Taxonomy" id="2980104"/>
    <lineage>
        <taxon>Bacteria</taxon>
        <taxon>Pseudomonadati</taxon>
        <taxon>Bacteroidota</taxon>
        <taxon>Cytophagia</taxon>
        <taxon>Cytophagales</taxon>
        <taxon>Reichenbachiellaceae</taxon>
        <taxon>Reichenbachiella</taxon>
    </lineage>
</organism>